<feature type="domain" description="S1 motif" evidence="5">
    <location>
        <begin position="1796"/>
        <end position="1868"/>
    </location>
</feature>
<reference evidence="6" key="1">
    <citation type="submission" date="2021-05" db="EMBL/GenBank/DDBJ databases">
        <authorList>
            <person name="Arsene-Ploetze F."/>
        </authorList>
    </citation>
    <scope>NUCLEOTIDE SEQUENCE</scope>
    <source>
        <strain evidence="6">DSM 42138</strain>
    </source>
</reference>
<dbReference type="SUPFAM" id="SSF53474">
    <property type="entry name" value="alpha/beta-Hydrolases"/>
    <property type="match status" value="1"/>
</dbReference>
<keyword evidence="3" id="KW-0256">Endoplasmic reticulum</keyword>
<keyword evidence="7" id="KW-1185">Reference proteome</keyword>
<name>A0A9W4DJB4_9ACTN</name>
<accession>A0A9W4DJB4</accession>
<dbReference type="InterPro" id="IPR003029">
    <property type="entry name" value="S1_domain"/>
</dbReference>
<gene>
    <name evidence="6" type="ORF">SCOCK_10234</name>
</gene>
<dbReference type="InterPro" id="IPR012340">
    <property type="entry name" value="NA-bd_OB-fold"/>
</dbReference>
<keyword evidence="4" id="KW-0472">Membrane</keyword>
<feature type="domain" description="S1 motif" evidence="5">
    <location>
        <begin position="1988"/>
        <end position="2056"/>
    </location>
</feature>
<dbReference type="Gene3D" id="3.40.50.1820">
    <property type="entry name" value="alpha/beta hydrolase"/>
    <property type="match status" value="1"/>
</dbReference>
<feature type="domain" description="S1 motif" evidence="5">
    <location>
        <begin position="1895"/>
        <end position="1961"/>
    </location>
</feature>
<dbReference type="SMART" id="SM00316">
    <property type="entry name" value="S1"/>
    <property type="match status" value="3"/>
</dbReference>
<proteinExistence type="predicted"/>
<protein>
    <recommendedName>
        <fullName evidence="5">S1 motif domain-containing protein</fullName>
    </recommendedName>
</protein>
<dbReference type="Pfam" id="PF00575">
    <property type="entry name" value="S1"/>
    <property type="match status" value="3"/>
</dbReference>
<dbReference type="InterPro" id="IPR029058">
    <property type="entry name" value="AB_hydrolase_fold"/>
</dbReference>
<evidence type="ECO:0000256" key="2">
    <source>
        <dbReference type="ARBA" id="ARBA00004370"/>
    </source>
</evidence>
<evidence type="ECO:0000313" key="7">
    <source>
        <dbReference type="Proteomes" id="UP001152519"/>
    </source>
</evidence>
<comment type="caution">
    <text evidence="6">The sequence shown here is derived from an EMBL/GenBank/DDBJ whole genome shotgun (WGS) entry which is preliminary data.</text>
</comment>
<dbReference type="Gene3D" id="2.40.50.140">
    <property type="entry name" value="Nucleic acid-binding proteins"/>
    <property type="match status" value="3"/>
</dbReference>
<sequence>MLDVVFLHGLDGHPKKSWTAGKKDFWPRWLAEDVSGVAVWSVGYDAWSSGWRGHAIPMEDRMINVLASLQLKRVGERPLVFVTHSMGGLIVKEALLYAAYGGTEFASFAEMTRAVVFLGTPHNGSGLTKTVDALGKIYRGTDAVKDLRSNGAHLRQLSTRYQNWVHDSTTGIQHLVFFETRPTKGFQVVDAASADPALPKVQPVGVDADHVAICKPSSRDALVYGRTRNLVALVAAAAATATGDTEEIPSTPRNLAKLRDRWAYGSREGAGGDRQTTGDLDFQLHSALRDSIAAWLRQPGSRAPLAEALSGFAATGGVEEPITVQAKLVGPGDPVRAALEDLWSVSRTAEEVLADGAANLRFEIRCRRRAASTVRTVVDRWRPAQGGDDDAVADFTARLSLTTDPSPRSEAMEMLTSGVLRVSNPLGWIDRWTERLASAVSEGRRPADLADELFSDLTTLRLSPPKDCLSQGIVVLTDTFAPPAEVTPGDYLAGAQPKPSHVVDGFFADRDWQVGPAAEHLELWLDSVESAEADIGRRLPVYWFEGRSGCGKSVLMLQTLARIRQTNRGMMLWLGNDVEELPEAVSFALTNAEPGDQTIIVIDDGFSPAAQGRSGEHWRDAVRALSTARNQGRQLPVIVTCGPSEQRSAFRSAFLDDVEVTARRVNEQLDTDHAAELERWFTARTSQTLPAHLASSNVLMVQRFFQYGTGASLESFARRFKARLEGMERSSRVPAFIAKLLAVNRLYAGLPAASLRALTDAERDALTQLTEGDKHIAVSADSGRGGVWLAHPHLADALFQGWFGERDAHQSAGVLRDAIIECGLVGESPAERAAPLTALRLAVARSHTAAFQGRLDPALLPVALAAAYETLARSAVGIGLEDLPAWIRLEQALPGVVLSPTPRALGSAAIADPALTTDAWIPTAHALVGTLHPGDQGAEELLDALRRRIGAGGESSSGAGAVAARVAALTGSPLDLDALTRWLGDPGHWTDSGWPFAYQALGSLTQSDTVARIALAWLQSESTVANPGWGYVLERKLFWVGDRARDRVLETAAAWLVHPDAATNPAWCHVALTLLRETRGELLAEVERASVGWLSDERSHRTLTWHYLYRRMHNEVAPSSRRERAQLISLGKEWLQSPNSFSTGWPIVFDALYSTLGAEERDELLRAVTDWVLDETHFSDSNWINVCTGLMRHLGPREHALVVALATTWVREPMHQFLRRWDKSLERLISVVGSTGRDDLVGIGMQWLREWIDQDDPRWGSVAQTLMRATDGTDQTELLGLVRRWIDTASAQEDPLWPVVVTHFVERTPGAHQAPVFETAGRWLKASVHRSGQGWTRLLELLVDADHDREAVGESAADRLVGHRRFRDVDDWGNVYALVLGSDLAFDRGELVEAGLEFLRTRSLDDRVDRSQVVGGLLSVLDGSGRAELVRLEFLWLWNRHNWRYPSWNRVFQIMMDAAPDERGELRQLGLQWLKNISGNGGWGWVLEHVHPLTTGQEREQLAAFLWNWFADPVNRDSPASSKAIECAVALSDTAALDADEVYALGLDWLTRRQNFAGRRWSFVFRALGERHSAEHSPELADLAVAWLSDSRSRADVGWPFVLSSAADLADDRHLAELHRLAESWLADPVNWGDQNWGHTTGTVSRILTGLSDPDVAAAGRWLALPLTRRSRTWRYCWRPVAPRLEPEVRDAAISGSLDDPWTRSSRQWGFRYLDAAEYLDLSATPVGEQVVEWCSRRRWSKDPVWPHVITLGLRVADPSARAALTRLAEAWLLEPDNTIGRGTVEAALLEPIEFGDLAPSQTRTAVVSNIVDYGAFVNLGGHNGLIHKSEMAYGPADHRKVLQIGQHVTVRVLRVDSDTGKIALSLRLQSPVDPHLDAARASLPPLDLATCSPGTQLDGVVTGVVEYGVFVDVGRVTGLAHISRIPGSADPRTRFTVGQHVRCLIVSFDPAKERLSLSLNAHAPAARDRAAPKGARPRISLGDCSEGDLMEGVVTRVMPYGVFLDVGGVSGLLHNREMESGGPRSRAQVARPGHRLRVRVRRIDQEKGRLDFSLRGVA</sequence>
<dbReference type="GO" id="GO:0003676">
    <property type="term" value="F:nucleic acid binding"/>
    <property type="evidence" value="ECO:0007669"/>
    <property type="project" value="InterPro"/>
</dbReference>
<evidence type="ECO:0000313" key="6">
    <source>
        <dbReference type="EMBL" id="CAG6390766.1"/>
    </source>
</evidence>
<dbReference type="InterPro" id="IPR052374">
    <property type="entry name" value="SERAC1"/>
</dbReference>
<comment type="subcellular location">
    <subcellularLocation>
        <location evidence="1">Endoplasmic reticulum</location>
    </subcellularLocation>
    <subcellularLocation>
        <location evidence="2">Membrane</location>
    </subcellularLocation>
</comment>
<evidence type="ECO:0000256" key="4">
    <source>
        <dbReference type="ARBA" id="ARBA00023136"/>
    </source>
</evidence>
<evidence type="ECO:0000259" key="5">
    <source>
        <dbReference type="PROSITE" id="PS50126"/>
    </source>
</evidence>
<dbReference type="PANTHER" id="PTHR48182:SF2">
    <property type="entry name" value="PROTEIN SERAC1"/>
    <property type="match status" value="1"/>
</dbReference>
<dbReference type="RefSeq" id="WP_251483783.1">
    <property type="nucleotide sequence ID" value="NZ_CAJSLV010000001.1"/>
</dbReference>
<dbReference type="Proteomes" id="UP001152519">
    <property type="component" value="Unassembled WGS sequence"/>
</dbReference>
<dbReference type="SUPFAM" id="SSF50249">
    <property type="entry name" value="Nucleic acid-binding proteins"/>
    <property type="match status" value="3"/>
</dbReference>
<dbReference type="EMBL" id="CAJSLV010000001">
    <property type="protein sequence ID" value="CAG6390766.1"/>
    <property type="molecule type" value="Genomic_DNA"/>
</dbReference>
<organism evidence="6 7">
    <name type="scientific">Actinacidiphila cocklensis</name>
    <dbReference type="NCBI Taxonomy" id="887465"/>
    <lineage>
        <taxon>Bacteria</taxon>
        <taxon>Bacillati</taxon>
        <taxon>Actinomycetota</taxon>
        <taxon>Actinomycetes</taxon>
        <taxon>Kitasatosporales</taxon>
        <taxon>Streptomycetaceae</taxon>
        <taxon>Actinacidiphila</taxon>
    </lineage>
</organism>
<dbReference type="PANTHER" id="PTHR48182">
    <property type="entry name" value="PROTEIN SERAC1"/>
    <property type="match status" value="1"/>
</dbReference>
<evidence type="ECO:0000256" key="1">
    <source>
        <dbReference type="ARBA" id="ARBA00004240"/>
    </source>
</evidence>
<dbReference type="PROSITE" id="PS50126">
    <property type="entry name" value="S1"/>
    <property type="match status" value="3"/>
</dbReference>
<evidence type="ECO:0000256" key="3">
    <source>
        <dbReference type="ARBA" id="ARBA00022824"/>
    </source>
</evidence>
<dbReference type="GO" id="GO:0016020">
    <property type="term" value="C:membrane"/>
    <property type="evidence" value="ECO:0007669"/>
    <property type="project" value="UniProtKB-SubCell"/>
</dbReference>